<feature type="region of interest" description="Disordered" evidence="1">
    <location>
        <begin position="1"/>
        <end position="46"/>
    </location>
</feature>
<evidence type="ECO:0000313" key="3">
    <source>
        <dbReference type="Proteomes" id="UP000018144"/>
    </source>
</evidence>
<gene>
    <name evidence="2" type="ORF">PCON_03159</name>
</gene>
<dbReference type="Proteomes" id="UP000018144">
    <property type="component" value="Unassembled WGS sequence"/>
</dbReference>
<reference evidence="2 3" key="1">
    <citation type="journal article" date="2013" name="PLoS Genet.">
        <title>The genome and development-dependent transcriptomes of Pyronema confluens: a window into fungal evolution.</title>
        <authorList>
            <person name="Traeger S."/>
            <person name="Altegoer F."/>
            <person name="Freitag M."/>
            <person name="Gabaldon T."/>
            <person name="Kempken F."/>
            <person name="Kumar A."/>
            <person name="Marcet-Houben M."/>
            <person name="Poggeler S."/>
            <person name="Stajich J.E."/>
            <person name="Nowrousian M."/>
        </authorList>
    </citation>
    <scope>NUCLEOTIDE SEQUENCE [LARGE SCALE GENOMIC DNA]</scope>
    <source>
        <strain evidence="3">CBS 100304</strain>
        <tissue evidence="2">Vegetative mycelium</tissue>
    </source>
</reference>
<organism evidence="2 3">
    <name type="scientific">Pyronema omphalodes (strain CBS 100304)</name>
    <name type="common">Pyronema confluens</name>
    <dbReference type="NCBI Taxonomy" id="1076935"/>
    <lineage>
        <taxon>Eukaryota</taxon>
        <taxon>Fungi</taxon>
        <taxon>Dikarya</taxon>
        <taxon>Ascomycota</taxon>
        <taxon>Pezizomycotina</taxon>
        <taxon>Pezizomycetes</taxon>
        <taxon>Pezizales</taxon>
        <taxon>Pyronemataceae</taxon>
        <taxon>Pyronema</taxon>
    </lineage>
</organism>
<feature type="region of interest" description="Disordered" evidence="1">
    <location>
        <begin position="85"/>
        <end position="119"/>
    </location>
</feature>
<protein>
    <submittedName>
        <fullName evidence="2">Uncharacterized protein</fullName>
    </submittedName>
</protein>
<dbReference type="AlphaFoldDB" id="U4LCF4"/>
<evidence type="ECO:0000313" key="2">
    <source>
        <dbReference type="EMBL" id="CCX16516.1"/>
    </source>
</evidence>
<keyword evidence="3" id="KW-1185">Reference proteome</keyword>
<proteinExistence type="predicted"/>
<evidence type="ECO:0000256" key="1">
    <source>
        <dbReference type="SAM" id="MobiDB-lite"/>
    </source>
</evidence>
<dbReference type="EMBL" id="HF936418">
    <property type="protein sequence ID" value="CCX16516.1"/>
    <property type="molecule type" value="Genomic_DNA"/>
</dbReference>
<name>U4LCF4_PYROM</name>
<feature type="compositionally biased region" description="Basic and acidic residues" evidence="1">
    <location>
        <begin position="1"/>
        <end position="10"/>
    </location>
</feature>
<accession>U4LCF4</accession>
<feature type="compositionally biased region" description="Acidic residues" evidence="1">
    <location>
        <begin position="103"/>
        <end position="119"/>
    </location>
</feature>
<sequence>MDTGSTKDSDPSVEIVPDNGLDSPVHPEDRLNSQDGTHATEDDEPGRVSISLADAARMFQWAMNYTPDESGIDLIDVQWWFESGDGSVASANTPTPVDSQDRVDDEDEVDSTEDELDRG</sequence>